<dbReference type="STRING" id="1817892.AUK40_03045"/>
<dbReference type="EMBL" id="MNZT01000053">
    <property type="protein sequence ID" value="OIP97526.1"/>
    <property type="molecule type" value="Genomic_DNA"/>
</dbReference>
<gene>
    <name evidence="2" type="ORF">AUK40_03045</name>
</gene>
<protein>
    <submittedName>
        <fullName evidence="2">Uncharacterized protein</fullName>
    </submittedName>
</protein>
<evidence type="ECO:0000313" key="2">
    <source>
        <dbReference type="EMBL" id="OIP97526.1"/>
    </source>
</evidence>
<comment type="caution">
    <text evidence="2">The sequence shown here is derived from an EMBL/GenBank/DDBJ whole genome shotgun (WGS) entry which is preliminary data.</text>
</comment>
<feature type="transmembrane region" description="Helical" evidence="1">
    <location>
        <begin position="35"/>
        <end position="60"/>
    </location>
</feature>
<evidence type="ECO:0000313" key="3">
    <source>
        <dbReference type="Proteomes" id="UP000183245"/>
    </source>
</evidence>
<evidence type="ECO:0000256" key="1">
    <source>
        <dbReference type="SAM" id="Phobius"/>
    </source>
</evidence>
<keyword evidence="1" id="KW-0472">Membrane</keyword>
<keyword evidence="1" id="KW-0812">Transmembrane</keyword>
<dbReference type="InterPro" id="IPR043723">
    <property type="entry name" value="DUF5665"/>
</dbReference>
<accession>A0A1J5IZ17</accession>
<dbReference type="Pfam" id="PF18910">
    <property type="entry name" value="DUF5665"/>
    <property type="match status" value="1"/>
</dbReference>
<proteinExistence type="predicted"/>
<dbReference type="Proteomes" id="UP000183245">
    <property type="component" value="Unassembled WGS sequence"/>
</dbReference>
<dbReference type="AlphaFoldDB" id="A0A1J5IZ17"/>
<reference evidence="2 3" key="1">
    <citation type="journal article" date="2016" name="Environ. Microbiol.">
        <title>Genomic resolution of a cold subsurface aquifer community provides metabolic insights for novel microbes adapted to high CO concentrations.</title>
        <authorList>
            <person name="Probst A.J."/>
            <person name="Castelle C.J."/>
            <person name="Singh A."/>
            <person name="Brown C.T."/>
            <person name="Anantharaman K."/>
            <person name="Sharon I."/>
            <person name="Hug L.A."/>
            <person name="Burstein D."/>
            <person name="Emerson J.B."/>
            <person name="Thomas B.C."/>
            <person name="Banfield J.F."/>
        </authorList>
    </citation>
    <scope>NUCLEOTIDE SEQUENCE [LARGE SCALE GENOMIC DNA]</scope>
    <source>
        <strain evidence="2">CG2_30_54_11</strain>
    </source>
</reference>
<keyword evidence="1" id="KW-1133">Transmembrane helix</keyword>
<name>A0A1J5IZ17_9BACT</name>
<organism evidence="2 3">
    <name type="scientific">Candidatus Wirthbacteria bacterium CG2_30_54_11</name>
    <dbReference type="NCBI Taxonomy" id="1817892"/>
    <lineage>
        <taxon>Bacteria</taxon>
        <taxon>Candidatus Wirthbacteria</taxon>
    </lineage>
</organism>
<sequence length="91" mass="10573">MDQKDVRVIKQFAAYLEQIKFDQYLARQSNTKKVLWYNLIAGVAHGFGYIIGATIFIAYFWLILEWLGGLPWVGRIIAQIVEIVLRHQMSS</sequence>